<reference evidence="2" key="2">
    <citation type="submission" date="2023-07" db="EMBL/GenBank/DDBJ databases">
        <title>Duganella aceri sp. nov., isolated from tree sap.</title>
        <authorList>
            <person name="Kim I.S."/>
        </authorList>
    </citation>
    <scope>NUCLEOTIDE SEQUENCE [LARGE SCALE GENOMIC DNA]</scope>
    <source>
        <strain evidence="2">SAP-35</strain>
    </source>
</reference>
<dbReference type="Proteomes" id="UP000666369">
    <property type="component" value="Unassembled WGS sequence"/>
</dbReference>
<comment type="caution">
    <text evidence="1">The sequence shown here is derived from an EMBL/GenBank/DDBJ whole genome shotgun (WGS) entry which is preliminary data.</text>
</comment>
<dbReference type="Gene3D" id="1.10.150.240">
    <property type="entry name" value="Putative phosphatase, domain 2"/>
    <property type="match status" value="1"/>
</dbReference>
<dbReference type="Gene3D" id="3.40.50.1000">
    <property type="entry name" value="HAD superfamily/HAD-like"/>
    <property type="match status" value="1"/>
</dbReference>
<dbReference type="SFLD" id="SFLDG01129">
    <property type="entry name" value="C1.5:_HAD__Beta-PGM__Phosphata"/>
    <property type="match status" value="1"/>
</dbReference>
<reference evidence="1 2" key="1">
    <citation type="submission" date="2020-01" db="EMBL/GenBank/DDBJ databases">
        <authorList>
            <person name="Lee S.D."/>
        </authorList>
    </citation>
    <scope>NUCLEOTIDE SEQUENCE [LARGE SCALE GENOMIC DNA]</scope>
    <source>
        <strain evidence="1 2">SAP-35</strain>
    </source>
</reference>
<organism evidence="1 2">
    <name type="scientific">Duganella aceris</name>
    <dbReference type="NCBI Taxonomy" id="2703883"/>
    <lineage>
        <taxon>Bacteria</taxon>
        <taxon>Pseudomonadati</taxon>
        <taxon>Pseudomonadota</taxon>
        <taxon>Betaproteobacteria</taxon>
        <taxon>Burkholderiales</taxon>
        <taxon>Oxalobacteraceae</taxon>
        <taxon>Telluria group</taxon>
        <taxon>Duganella</taxon>
    </lineage>
</organism>
<dbReference type="InterPro" id="IPR023198">
    <property type="entry name" value="PGP-like_dom2"/>
</dbReference>
<gene>
    <name evidence="1" type="ORF">GW587_02600</name>
</gene>
<keyword evidence="2" id="KW-1185">Reference proteome</keyword>
<dbReference type="PANTHER" id="PTHR43434:SF13">
    <property type="entry name" value="PHOSPHOGLYCOLATE PHOSPHATASE"/>
    <property type="match status" value="1"/>
</dbReference>
<protein>
    <submittedName>
        <fullName evidence="1">HAD hydrolase-like protein</fullName>
    </submittedName>
</protein>
<dbReference type="SUPFAM" id="SSF56784">
    <property type="entry name" value="HAD-like"/>
    <property type="match status" value="1"/>
</dbReference>
<dbReference type="InterPro" id="IPR036412">
    <property type="entry name" value="HAD-like_sf"/>
</dbReference>
<dbReference type="PANTHER" id="PTHR43434">
    <property type="entry name" value="PHOSPHOGLYCOLATE PHOSPHATASE"/>
    <property type="match status" value="1"/>
</dbReference>
<name>A0ABX0FF32_9BURK</name>
<dbReference type="SFLD" id="SFLDS00003">
    <property type="entry name" value="Haloacid_Dehalogenase"/>
    <property type="match status" value="1"/>
</dbReference>
<evidence type="ECO:0000313" key="1">
    <source>
        <dbReference type="EMBL" id="NGZ83152.1"/>
    </source>
</evidence>
<dbReference type="InterPro" id="IPR041492">
    <property type="entry name" value="HAD_2"/>
</dbReference>
<dbReference type="EMBL" id="JAADJT010000001">
    <property type="protein sequence ID" value="NGZ83152.1"/>
    <property type="molecule type" value="Genomic_DNA"/>
</dbReference>
<dbReference type="InterPro" id="IPR023214">
    <property type="entry name" value="HAD_sf"/>
</dbReference>
<dbReference type="RefSeq" id="WP_166098165.1">
    <property type="nucleotide sequence ID" value="NZ_JAADJT010000001.1"/>
</dbReference>
<sequence>MNRKLIIFDFDGTLADTLPVFLRLFDEAADKYGFKRLDRDRQQALRALDARQMMAIHEVPLWKVPAIATFMRSGMARSVTDIRLFGGIEDVLRELKARGVELTIVSSNSRSNVVKTLGPDIASLFSQCECGAALFGKLPKIRKVLAASGVAPEHAMLIGDEIRDAKVAAEAGVDFGAVAWGYNHVDALIAEQPARVFRQVDELLSGIAPFRPE</sequence>
<accession>A0ABX0FF32</accession>
<dbReference type="Pfam" id="PF13419">
    <property type="entry name" value="HAD_2"/>
    <property type="match status" value="1"/>
</dbReference>
<evidence type="ECO:0000313" key="2">
    <source>
        <dbReference type="Proteomes" id="UP000666369"/>
    </source>
</evidence>
<dbReference type="InterPro" id="IPR050155">
    <property type="entry name" value="HAD-like_hydrolase_sf"/>
</dbReference>
<proteinExistence type="predicted"/>